<feature type="transmembrane region" description="Helical" evidence="1">
    <location>
        <begin position="7"/>
        <end position="29"/>
    </location>
</feature>
<keyword evidence="1" id="KW-0472">Membrane</keyword>
<evidence type="ECO:0000256" key="1">
    <source>
        <dbReference type="SAM" id="Phobius"/>
    </source>
</evidence>
<organism evidence="2">
    <name type="scientific">Myoviridae sp. ctcyQ27</name>
    <dbReference type="NCBI Taxonomy" id="2825139"/>
    <lineage>
        <taxon>Viruses</taxon>
        <taxon>Duplodnaviria</taxon>
        <taxon>Heunggongvirae</taxon>
        <taxon>Uroviricota</taxon>
        <taxon>Caudoviricetes</taxon>
    </lineage>
</organism>
<accession>A0A8S5UFG3</accession>
<keyword evidence="1" id="KW-1133">Transmembrane helix</keyword>
<proteinExistence type="predicted"/>
<reference evidence="2" key="1">
    <citation type="journal article" date="2021" name="Proc. Natl. Acad. Sci. U.S.A.">
        <title>A Catalog of Tens of Thousands of Viruses from Human Metagenomes Reveals Hidden Associations with Chronic Diseases.</title>
        <authorList>
            <person name="Tisza M.J."/>
            <person name="Buck C.B."/>
        </authorList>
    </citation>
    <scope>NUCLEOTIDE SEQUENCE</scope>
    <source>
        <strain evidence="2">CtcyQ27</strain>
    </source>
</reference>
<evidence type="ECO:0000313" key="2">
    <source>
        <dbReference type="EMBL" id="DAF93216.1"/>
    </source>
</evidence>
<sequence>MLNYSKLLYLISIIIYYHLRRYILVIGNIY</sequence>
<keyword evidence="1" id="KW-0812">Transmembrane</keyword>
<name>A0A8S5UFG3_9CAUD</name>
<dbReference type="EMBL" id="BK016080">
    <property type="protein sequence ID" value="DAF93216.1"/>
    <property type="molecule type" value="Genomic_DNA"/>
</dbReference>
<protein>
    <submittedName>
        <fullName evidence="2">Uncharacterized protein</fullName>
    </submittedName>
</protein>